<gene>
    <name evidence="1" type="ORF">PC117_g22672</name>
</gene>
<sequence>MKWPSELPNARCLHGNVKLAAAETPPPPVCELYSQRSFLDKIKGYNSAFASPRLERWKIAQLTAAVPLTPFGLMALCTTAMTNCCPLKEEIRHSLRSTSTTALQRRKLHCVDSPFHQA</sequence>
<dbReference type="VEuPathDB" id="FungiDB:PC110_g13136"/>
<dbReference type="EMBL" id="RCMK01001275">
    <property type="protein sequence ID" value="KAG2898014.1"/>
    <property type="molecule type" value="Genomic_DNA"/>
</dbReference>
<evidence type="ECO:0000313" key="2">
    <source>
        <dbReference type="Proteomes" id="UP000736787"/>
    </source>
</evidence>
<accession>A0A8T1BDI6</accession>
<proteinExistence type="predicted"/>
<organism evidence="1 2">
    <name type="scientific">Phytophthora cactorum</name>
    <dbReference type="NCBI Taxonomy" id="29920"/>
    <lineage>
        <taxon>Eukaryota</taxon>
        <taxon>Sar</taxon>
        <taxon>Stramenopiles</taxon>
        <taxon>Oomycota</taxon>
        <taxon>Peronosporomycetes</taxon>
        <taxon>Peronosporales</taxon>
        <taxon>Peronosporaceae</taxon>
        <taxon>Phytophthora</taxon>
    </lineage>
</organism>
<evidence type="ECO:0000313" key="1">
    <source>
        <dbReference type="EMBL" id="KAG2898014.1"/>
    </source>
</evidence>
<protein>
    <submittedName>
        <fullName evidence="1">Uncharacterized protein</fullName>
    </submittedName>
</protein>
<comment type="caution">
    <text evidence="1">The sequence shown here is derived from an EMBL/GenBank/DDBJ whole genome shotgun (WGS) entry which is preliminary data.</text>
</comment>
<dbReference type="AlphaFoldDB" id="A0A8T1BDI6"/>
<dbReference type="Proteomes" id="UP000736787">
    <property type="component" value="Unassembled WGS sequence"/>
</dbReference>
<reference evidence="1" key="1">
    <citation type="submission" date="2018-10" db="EMBL/GenBank/DDBJ databases">
        <title>Effector identification in a new, highly contiguous assembly of the strawberry crown rot pathogen Phytophthora cactorum.</title>
        <authorList>
            <person name="Armitage A.D."/>
            <person name="Nellist C.F."/>
            <person name="Bates H."/>
            <person name="Vickerstaff R.J."/>
            <person name="Harrison R.J."/>
        </authorList>
    </citation>
    <scope>NUCLEOTIDE SEQUENCE</scope>
    <source>
        <strain evidence="1">4040</strain>
    </source>
</reference>
<name>A0A8T1BDI6_9STRA</name>